<name>A0A2H0KB77_9BACT</name>
<comment type="caution">
    <text evidence="1">The sequence shown here is derived from an EMBL/GenBank/DDBJ whole genome shotgun (WGS) entry which is preliminary data.</text>
</comment>
<evidence type="ECO:0000313" key="1">
    <source>
        <dbReference type="EMBL" id="PIQ68489.1"/>
    </source>
</evidence>
<dbReference type="Proteomes" id="UP000229342">
    <property type="component" value="Unassembled WGS sequence"/>
</dbReference>
<evidence type="ECO:0000313" key="2">
    <source>
        <dbReference type="Proteomes" id="UP000229342"/>
    </source>
</evidence>
<sequence length="88" mass="9768">MENDYTRYTFNQIFRENSDGSLTPIKAVQINGLVFGPDISFQKGVAFGGIDFHLYKNRDVAAKEENGILNIVGFFKEPATTNYAGPTS</sequence>
<dbReference type="EMBL" id="PCVG01000047">
    <property type="protein sequence ID" value="PIQ68489.1"/>
    <property type="molecule type" value="Genomic_DNA"/>
</dbReference>
<protein>
    <submittedName>
        <fullName evidence="1">Uncharacterized protein</fullName>
    </submittedName>
</protein>
<reference evidence="1 2" key="1">
    <citation type="submission" date="2017-09" db="EMBL/GenBank/DDBJ databases">
        <title>Depth-based differentiation of microbial function through sediment-hosted aquifers and enrichment of novel symbionts in the deep terrestrial subsurface.</title>
        <authorList>
            <person name="Probst A.J."/>
            <person name="Ladd B."/>
            <person name="Jarett J.K."/>
            <person name="Geller-Mcgrath D.E."/>
            <person name="Sieber C.M."/>
            <person name="Emerson J.B."/>
            <person name="Anantharaman K."/>
            <person name="Thomas B.C."/>
            <person name="Malmstrom R."/>
            <person name="Stieglmeier M."/>
            <person name="Klingl A."/>
            <person name="Woyke T."/>
            <person name="Ryan C.M."/>
            <person name="Banfield J.F."/>
        </authorList>
    </citation>
    <scope>NUCLEOTIDE SEQUENCE [LARGE SCALE GENOMIC DNA]</scope>
    <source>
        <strain evidence="1">CG11_big_fil_rev_8_21_14_0_20_46_11</strain>
    </source>
</reference>
<gene>
    <name evidence="1" type="ORF">COV91_03800</name>
</gene>
<organism evidence="1 2">
    <name type="scientific">Candidatus Taylorbacteria bacterium CG11_big_fil_rev_8_21_14_0_20_46_11</name>
    <dbReference type="NCBI Taxonomy" id="1975025"/>
    <lineage>
        <taxon>Bacteria</taxon>
        <taxon>Candidatus Tayloriibacteriota</taxon>
    </lineage>
</organism>
<dbReference type="AlphaFoldDB" id="A0A2H0KB77"/>
<proteinExistence type="predicted"/>
<accession>A0A2H0KB77</accession>